<evidence type="ECO:0000313" key="1">
    <source>
        <dbReference type="EMBL" id="MCG4609674.1"/>
    </source>
</evidence>
<name>A0ABS9MGU6_9FIRM</name>
<dbReference type="Proteomes" id="UP001298681">
    <property type="component" value="Unassembled WGS sequence"/>
</dbReference>
<comment type="caution">
    <text evidence="1">The sequence shown here is derived from an EMBL/GenBank/DDBJ whole genome shotgun (WGS) entry which is preliminary data.</text>
</comment>
<sequence>MVVKMNVYHCMNPKENPEPSWMRKPKTAGTLQDDLVKRFKESPDSFFPSFYPPTRPESQT</sequence>
<keyword evidence="2" id="KW-1185">Reference proteome</keyword>
<reference evidence="1 2" key="1">
    <citation type="submission" date="2022-01" db="EMBL/GenBank/DDBJ databases">
        <title>Collection of gut derived symbiotic bacterial strains cultured from healthy donors.</title>
        <authorList>
            <person name="Lin H."/>
            <person name="Kohout C."/>
            <person name="Waligurski E."/>
            <person name="Pamer E.G."/>
        </authorList>
    </citation>
    <scope>NUCLEOTIDE SEQUENCE [LARGE SCALE GENOMIC DNA]</scope>
    <source>
        <strain evidence="1 2">DFI.7.58</strain>
    </source>
</reference>
<evidence type="ECO:0000313" key="2">
    <source>
        <dbReference type="Proteomes" id="UP001298681"/>
    </source>
</evidence>
<accession>A0ABS9MGU6</accession>
<protein>
    <recommendedName>
        <fullName evidence="3">Spore coat associated protein CotJA</fullName>
    </recommendedName>
</protein>
<dbReference type="RefSeq" id="WP_195450925.1">
    <property type="nucleotide sequence ID" value="NZ_JAKNHQ010000002.1"/>
</dbReference>
<gene>
    <name evidence="1" type="ORF">L0P57_01765</name>
</gene>
<organism evidence="1 2">
    <name type="scientific">Anaeromassilibacillus senegalensis</name>
    <dbReference type="NCBI Taxonomy" id="1673717"/>
    <lineage>
        <taxon>Bacteria</taxon>
        <taxon>Bacillati</taxon>
        <taxon>Bacillota</taxon>
        <taxon>Clostridia</taxon>
        <taxon>Eubacteriales</taxon>
        <taxon>Acutalibacteraceae</taxon>
        <taxon>Anaeromassilibacillus</taxon>
    </lineage>
</organism>
<proteinExistence type="predicted"/>
<dbReference type="EMBL" id="JAKNHQ010000002">
    <property type="protein sequence ID" value="MCG4609674.1"/>
    <property type="molecule type" value="Genomic_DNA"/>
</dbReference>
<evidence type="ECO:0008006" key="3">
    <source>
        <dbReference type="Google" id="ProtNLM"/>
    </source>
</evidence>